<sequence>MSTQCAICLCGYTEPASIPCGHVYCLKCISDYISSSSPDGFTASCPSCRTEFPIVLPELHSLPNKFHRYVTPSIRRVFIEPETFKQRLDALEARITVLERDNGVLVAAVAKEKNDMQKMKPLETERKKTCVCDDTRFLSESLARDVHYANAVT</sequence>
<dbReference type="Gene3D" id="3.30.40.10">
    <property type="entry name" value="Zinc/RING finger domain, C3HC4 (zinc finger)"/>
    <property type="match status" value="1"/>
</dbReference>
<dbReference type="Pfam" id="PF13445">
    <property type="entry name" value="zf-RING_UBOX"/>
    <property type="match status" value="1"/>
</dbReference>
<organism evidence="6 7">
    <name type="scientific">Armillaria solidipes</name>
    <dbReference type="NCBI Taxonomy" id="1076256"/>
    <lineage>
        <taxon>Eukaryota</taxon>
        <taxon>Fungi</taxon>
        <taxon>Dikarya</taxon>
        <taxon>Basidiomycota</taxon>
        <taxon>Agaricomycotina</taxon>
        <taxon>Agaricomycetes</taxon>
        <taxon>Agaricomycetidae</taxon>
        <taxon>Agaricales</taxon>
        <taxon>Marasmiineae</taxon>
        <taxon>Physalacriaceae</taxon>
        <taxon>Armillaria</taxon>
    </lineage>
</organism>
<proteinExistence type="predicted"/>
<dbReference type="PROSITE" id="PS00518">
    <property type="entry name" value="ZF_RING_1"/>
    <property type="match status" value="1"/>
</dbReference>
<name>A0A2H3BE39_9AGAR</name>
<evidence type="ECO:0000313" key="6">
    <source>
        <dbReference type="EMBL" id="PBK69135.1"/>
    </source>
</evidence>
<evidence type="ECO:0000313" key="7">
    <source>
        <dbReference type="Proteomes" id="UP000218334"/>
    </source>
</evidence>
<evidence type="ECO:0000256" key="2">
    <source>
        <dbReference type="ARBA" id="ARBA00022771"/>
    </source>
</evidence>
<dbReference type="InterPro" id="IPR013083">
    <property type="entry name" value="Znf_RING/FYVE/PHD"/>
</dbReference>
<dbReference type="InterPro" id="IPR017907">
    <property type="entry name" value="Znf_RING_CS"/>
</dbReference>
<evidence type="ECO:0000256" key="3">
    <source>
        <dbReference type="ARBA" id="ARBA00022833"/>
    </source>
</evidence>
<dbReference type="SUPFAM" id="SSF57850">
    <property type="entry name" value="RING/U-box"/>
    <property type="match status" value="1"/>
</dbReference>
<keyword evidence="3" id="KW-0862">Zinc</keyword>
<evidence type="ECO:0000256" key="4">
    <source>
        <dbReference type="PROSITE-ProRule" id="PRU00175"/>
    </source>
</evidence>
<keyword evidence="1" id="KW-0479">Metal-binding</keyword>
<keyword evidence="2 4" id="KW-0863">Zinc-finger</keyword>
<dbReference type="Proteomes" id="UP000218334">
    <property type="component" value="Unassembled WGS sequence"/>
</dbReference>
<dbReference type="PROSITE" id="PS50089">
    <property type="entry name" value="ZF_RING_2"/>
    <property type="match status" value="1"/>
</dbReference>
<dbReference type="EMBL" id="KZ293430">
    <property type="protein sequence ID" value="PBK69135.1"/>
    <property type="molecule type" value="Genomic_DNA"/>
</dbReference>
<dbReference type="STRING" id="1076256.A0A2H3BE39"/>
<evidence type="ECO:0000259" key="5">
    <source>
        <dbReference type="PROSITE" id="PS50089"/>
    </source>
</evidence>
<accession>A0A2H3BE39</accession>
<dbReference type="AlphaFoldDB" id="A0A2H3BE39"/>
<feature type="domain" description="RING-type" evidence="5">
    <location>
        <begin position="5"/>
        <end position="49"/>
    </location>
</feature>
<evidence type="ECO:0000256" key="1">
    <source>
        <dbReference type="ARBA" id="ARBA00022723"/>
    </source>
</evidence>
<dbReference type="InterPro" id="IPR027370">
    <property type="entry name" value="Znf-RING_euk"/>
</dbReference>
<keyword evidence="7" id="KW-1185">Reference proteome</keyword>
<dbReference type="GO" id="GO:0008270">
    <property type="term" value="F:zinc ion binding"/>
    <property type="evidence" value="ECO:0007669"/>
    <property type="project" value="UniProtKB-KW"/>
</dbReference>
<reference evidence="7" key="1">
    <citation type="journal article" date="2017" name="Nat. Ecol. Evol.">
        <title>Genome expansion and lineage-specific genetic innovations in the forest pathogenic fungi Armillaria.</title>
        <authorList>
            <person name="Sipos G."/>
            <person name="Prasanna A.N."/>
            <person name="Walter M.C."/>
            <person name="O'Connor E."/>
            <person name="Balint B."/>
            <person name="Krizsan K."/>
            <person name="Kiss B."/>
            <person name="Hess J."/>
            <person name="Varga T."/>
            <person name="Slot J."/>
            <person name="Riley R."/>
            <person name="Boka B."/>
            <person name="Rigling D."/>
            <person name="Barry K."/>
            <person name="Lee J."/>
            <person name="Mihaltcheva S."/>
            <person name="LaButti K."/>
            <person name="Lipzen A."/>
            <person name="Waldron R."/>
            <person name="Moloney N.M."/>
            <person name="Sperisen C."/>
            <person name="Kredics L."/>
            <person name="Vagvoelgyi C."/>
            <person name="Patrignani A."/>
            <person name="Fitzpatrick D."/>
            <person name="Nagy I."/>
            <person name="Doyle S."/>
            <person name="Anderson J.B."/>
            <person name="Grigoriev I.V."/>
            <person name="Gueldener U."/>
            <person name="Muensterkoetter M."/>
            <person name="Nagy L.G."/>
        </authorList>
    </citation>
    <scope>NUCLEOTIDE SEQUENCE [LARGE SCALE GENOMIC DNA]</scope>
    <source>
        <strain evidence="7">28-4</strain>
    </source>
</reference>
<gene>
    <name evidence="6" type="ORF">ARMSODRAFT_1004419</name>
</gene>
<dbReference type="InterPro" id="IPR001841">
    <property type="entry name" value="Znf_RING"/>
</dbReference>
<protein>
    <recommendedName>
        <fullName evidence="5">RING-type domain-containing protein</fullName>
    </recommendedName>
</protein>
<dbReference type="SMART" id="SM00184">
    <property type="entry name" value="RING"/>
    <property type="match status" value="1"/>
</dbReference>